<feature type="signal peptide" evidence="1">
    <location>
        <begin position="1"/>
        <end position="24"/>
    </location>
</feature>
<evidence type="ECO:0000313" key="2">
    <source>
        <dbReference type="EMBL" id="GHB82484.1"/>
    </source>
</evidence>
<dbReference type="AlphaFoldDB" id="A0A8J3GBL5"/>
<evidence type="ECO:0000313" key="3">
    <source>
        <dbReference type="Proteomes" id="UP000598271"/>
    </source>
</evidence>
<evidence type="ECO:0000256" key="1">
    <source>
        <dbReference type="SAM" id="SignalP"/>
    </source>
</evidence>
<sequence>MTQRQKINLCSILLLALLSRVSFAQNTVFTFSSSGLPGGGTGTANVVMGPSNTYPAADNVNQNVFIGEDAGISITTGNYNAFVGSNTGNAQTTGFNNSFLGSFAGNKNTTGNYNAFLGYGAGRQNTTGTNNVFVGATSGISNTTGNGNSFTGYYAGYQNKTGSSNSFVGYAAGAYNTFGSNNTFLGTFTNPTGPNKDNIQRATALGAYAVVGVNDGLVLGDTTNVKVGIGTAYPNQRFTLRGNINFLAYDNSMMIKNQPFLHFNEHESLALGLGAELPADAESTLVLGSSQTHVQLPGVAANYLANSGQVLTVDASGKVLLTKPRIQVQSTSEWADKVFDENYPLRPLNEVEDFVKKNKHLPGLPSAKAMVAEGMETAAFNTKLLEKIEELTLYVVVLEKRLAEIEKSPNLEQK</sequence>
<keyword evidence="1" id="KW-0732">Signal</keyword>
<dbReference type="EMBL" id="BMXF01000004">
    <property type="protein sequence ID" value="GHB82484.1"/>
    <property type="molecule type" value="Genomic_DNA"/>
</dbReference>
<organism evidence="2 3">
    <name type="scientific">Persicitalea jodogahamensis</name>
    <dbReference type="NCBI Taxonomy" id="402147"/>
    <lineage>
        <taxon>Bacteria</taxon>
        <taxon>Pseudomonadati</taxon>
        <taxon>Bacteroidota</taxon>
        <taxon>Cytophagia</taxon>
        <taxon>Cytophagales</taxon>
        <taxon>Spirosomataceae</taxon>
        <taxon>Persicitalea</taxon>
    </lineage>
</organism>
<gene>
    <name evidence="2" type="ORF">GCM10007390_42030</name>
</gene>
<protein>
    <recommendedName>
        <fullName evidence="4">TMF family protein</fullName>
    </recommendedName>
</protein>
<feature type="chain" id="PRO_5035324622" description="TMF family protein" evidence="1">
    <location>
        <begin position="25"/>
        <end position="414"/>
    </location>
</feature>
<reference evidence="2 3" key="1">
    <citation type="journal article" date="2014" name="Int. J. Syst. Evol. Microbiol.">
        <title>Complete genome sequence of Corynebacterium casei LMG S-19264T (=DSM 44701T), isolated from a smear-ripened cheese.</title>
        <authorList>
            <consortium name="US DOE Joint Genome Institute (JGI-PGF)"/>
            <person name="Walter F."/>
            <person name="Albersmeier A."/>
            <person name="Kalinowski J."/>
            <person name="Ruckert C."/>
        </authorList>
    </citation>
    <scope>NUCLEOTIDE SEQUENCE [LARGE SCALE GENOMIC DNA]</scope>
    <source>
        <strain evidence="2 3">KCTC 12866</strain>
    </source>
</reference>
<keyword evidence="3" id="KW-1185">Reference proteome</keyword>
<accession>A0A8J3GBL5</accession>
<dbReference type="Proteomes" id="UP000598271">
    <property type="component" value="Unassembled WGS sequence"/>
</dbReference>
<comment type="caution">
    <text evidence="2">The sequence shown here is derived from an EMBL/GenBank/DDBJ whole genome shotgun (WGS) entry which is preliminary data.</text>
</comment>
<evidence type="ECO:0008006" key="4">
    <source>
        <dbReference type="Google" id="ProtNLM"/>
    </source>
</evidence>
<dbReference type="RefSeq" id="WP_189566932.1">
    <property type="nucleotide sequence ID" value="NZ_BMXF01000004.1"/>
</dbReference>
<proteinExistence type="predicted"/>
<name>A0A8J3GBL5_9BACT</name>